<dbReference type="Proteomes" id="UP000008366">
    <property type="component" value="Unassembled WGS sequence"/>
</dbReference>
<dbReference type="InterPro" id="IPR014044">
    <property type="entry name" value="CAP_dom"/>
</dbReference>
<reference evidence="3 4" key="1">
    <citation type="submission" date="2012-08" db="EMBL/GenBank/DDBJ databases">
        <title>Whole genome shotgun sequence of Kineosphaera limosa NBRC 100340.</title>
        <authorList>
            <person name="Yoshida I."/>
            <person name="Isaki S."/>
            <person name="Hosoyama A."/>
            <person name="Tsuchikane K."/>
            <person name="Katsumata H."/>
            <person name="Ando Y."/>
            <person name="Ohji S."/>
            <person name="Hamada M."/>
            <person name="Tamura T."/>
            <person name="Yamazoe A."/>
            <person name="Yamazaki S."/>
            <person name="Fujita N."/>
        </authorList>
    </citation>
    <scope>NUCLEOTIDE SEQUENCE [LARGE SCALE GENOMIC DNA]</scope>
    <source>
        <strain evidence="3 4">NBRC 100340</strain>
    </source>
</reference>
<dbReference type="InterPro" id="IPR035940">
    <property type="entry name" value="CAP_sf"/>
</dbReference>
<evidence type="ECO:0000313" key="3">
    <source>
        <dbReference type="EMBL" id="GAB96148.1"/>
    </source>
</evidence>
<proteinExistence type="predicted"/>
<feature type="domain" description="SCP" evidence="2">
    <location>
        <begin position="106"/>
        <end position="215"/>
    </location>
</feature>
<dbReference type="EMBL" id="BAHD01000032">
    <property type="protein sequence ID" value="GAB96148.1"/>
    <property type="molecule type" value="Genomic_DNA"/>
</dbReference>
<dbReference type="Gene3D" id="3.40.33.10">
    <property type="entry name" value="CAP"/>
    <property type="match status" value="1"/>
</dbReference>
<dbReference type="AlphaFoldDB" id="K6VIT3"/>
<evidence type="ECO:0000259" key="2">
    <source>
        <dbReference type="Pfam" id="PF00188"/>
    </source>
</evidence>
<feature type="chain" id="PRO_5003895441" description="SCP domain-containing protein" evidence="1">
    <location>
        <begin position="29"/>
        <end position="519"/>
    </location>
</feature>
<organism evidence="3 4">
    <name type="scientific">Kineosphaera limosa NBRC 100340</name>
    <dbReference type="NCBI Taxonomy" id="1184609"/>
    <lineage>
        <taxon>Bacteria</taxon>
        <taxon>Bacillati</taxon>
        <taxon>Actinomycetota</taxon>
        <taxon>Actinomycetes</taxon>
        <taxon>Micrococcales</taxon>
        <taxon>Dermatophilaceae</taxon>
        <taxon>Kineosphaera</taxon>
    </lineage>
</organism>
<keyword evidence="4" id="KW-1185">Reference proteome</keyword>
<dbReference type="SUPFAM" id="SSF55797">
    <property type="entry name" value="PR-1-like"/>
    <property type="match status" value="1"/>
</dbReference>
<keyword evidence="1" id="KW-0732">Signal</keyword>
<dbReference type="Pfam" id="PF00188">
    <property type="entry name" value="CAP"/>
    <property type="match status" value="1"/>
</dbReference>
<dbReference type="OrthoDB" id="1766522at2"/>
<name>K6VIT3_9MICO</name>
<evidence type="ECO:0000313" key="4">
    <source>
        <dbReference type="Proteomes" id="UP000008366"/>
    </source>
</evidence>
<dbReference type="CDD" id="cd05379">
    <property type="entry name" value="CAP_bacterial"/>
    <property type="match status" value="1"/>
</dbReference>
<dbReference type="STRING" id="1184609.KILIM_032_00330"/>
<sequence>MTGKSWRPFARLAAAVTMTCVVTLPAAAAPRVEPPGPAPVAGGVAAGAAALASGQSAPQAQMDRETAQTMFYDELLPLVNTPVGWTGSVAGCVAGSPSDTALNANLAAVNLFRKMQQLPPVTLNAAYNRGAQAAALIMHAQGALSHGPTPAWACFTPEGAVGAGRSNLYLGVTGASAIWGYMTDPGASNTAVGHRRWIIHPGATSMGVGMTDHSHALWVIGDSWSSASEPQWLAWPTAGHFPAWLEPEGRWSLGTSDNATSFRQARVRVDGPQGPMKVTAHEPVEGYAMNTLVWQVDGLPQAGAMEKDSRYRVTVEGVTRAGATLAPIVYDVALVAARPATAPTTPRLTGTPRPGVTLRLADLTWPADLSYDVQWLRNGRPIVGASGLSYTPAAGDVGTRISARVTLKREYYQQSSVTTAPLTVLAPPGPRRWTTTKSPALFGDARVGSTVRVSPGSWTPAPATVSFQWYRGNTPIKRANKSTYQLSRADRGASVRAVVTVTRPGWPKGTASTKTARVR</sequence>
<feature type="signal peptide" evidence="1">
    <location>
        <begin position="1"/>
        <end position="28"/>
    </location>
</feature>
<gene>
    <name evidence="3" type="ORF">KILIM_032_00330</name>
</gene>
<protein>
    <recommendedName>
        <fullName evidence="2">SCP domain-containing protein</fullName>
    </recommendedName>
</protein>
<dbReference type="RefSeq" id="WP_006592680.1">
    <property type="nucleotide sequence ID" value="NZ_BAHD01000032.1"/>
</dbReference>
<evidence type="ECO:0000256" key="1">
    <source>
        <dbReference type="SAM" id="SignalP"/>
    </source>
</evidence>
<accession>K6VIT3</accession>
<dbReference type="Gene3D" id="2.60.40.2700">
    <property type="match status" value="2"/>
</dbReference>
<dbReference type="eggNOG" id="COG2340">
    <property type="taxonomic scope" value="Bacteria"/>
</dbReference>
<comment type="caution">
    <text evidence="3">The sequence shown here is derived from an EMBL/GenBank/DDBJ whole genome shotgun (WGS) entry which is preliminary data.</text>
</comment>